<protein>
    <submittedName>
        <fullName evidence="1">Uncharacterized protein</fullName>
    </submittedName>
</protein>
<reference evidence="1 2" key="1">
    <citation type="submission" date="2023-07" db="EMBL/GenBank/DDBJ databases">
        <title>Comparative genomics of wheat-associated soil bacteria to identify genetic determinants of phenazine resistance.</title>
        <authorList>
            <person name="Mouncey N."/>
        </authorList>
    </citation>
    <scope>NUCLEOTIDE SEQUENCE [LARGE SCALE GENOMIC DNA]</scope>
    <source>
        <strain evidence="1 2">V2I4</strain>
    </source>
</reference>
<gene>
    <name evidence="1" type="ORF">QF035_008860</name>
</gene>
<accession>A0ABU0T642</accession>
<keyword evidence="2" id="KW-1185">Reference proteome</keyword>
<comment type="caution">
    <text evidence="1">The sequence shown here is derived from an EMBL/GenBank/DDBJ whole genome shotgun (WGS) entry which is preliminary data.</text>
</comment>
<evidence type="ECO:0000313" key="2">
    <source>
        <dbReference type="Proteomes" id="UP001230328"/>
    </source>
</evidence>
<evidence type="ECO:0000313" key="1">
    <source>
        <dbReference type="EMBL" id="MDQ1031278.1"/>
    </source>
</evidence>
<dbReference type="EMBL" id="JAUSZI010000002">
    <property type="protein sequence ID" value="MDQ1031278.1"/>
    <property type="molecule type" value="Genomic_DNA"/>
</dbReference>
<dbReference type="Proteomes" id="UP001230328">
    <property type="component" value="Unassembled WGS sequence"/>
</dbReference>
<proteinExistence type="predicted"/>
<sequence length="36" mass="4075">MRLLTQSPGVVVPADKVTHFLADWPDLRPESDTVWP</sequence>
<organism evidence="1 2">
    <name type="scientific">Streptomyces umbrinus</name>
    <dbReference type="NCBI Taxonomy" id="67370"/>
    <lineage>
        <taxon>Bacteria</taxon>
        <taxon>Bacillati</taxon>
        <taxon>Actinomycetota</taxon>
        <taxon>Actinomycetes</taxon>
        <taxon>Kitasatosporales</taxon>
        <taxon>Streptomycetaceae</taxon>
        <taxon>Streptomyces</taxon>
        <taxon>Streptomyces phaeochromogenes group</taxon>
    </lineage>
</organism>
<name>A0ABU0T642_9ACTN</name>